<protein>
    <submittedName>
        <fullName evidence="2">Uncharacterized protein</fullName>
    </submittedName>
</protein>
<gene>
    <name evidence="2" type="ORF">BUTYVIB_00566</name>
</gene>
<dbReference type="AlphaFoldDB" id="D4RXL5"/>
<proteinExistence type="predicted"/>
<keyword evidence="3" id="KW-1185">Reference proteome</keyword>
<dbReference type="HOGENOM" id="CLU_1388013_0_0_9"/>
<name>D4RXL5_9FIRM</name>
<organism evidence="2 3">
    <name type="scientific">Eshraghiella crossota DSM 2876</name>
    <dbReference type="NCBI Taxonomy" id="511680"/>
    <lineage>
        <taxon>Bacteria</taxon>
        <taxon>Bacillati</taxon>
        <taxon>Bacillota</taxon>
        <taxon>Clostridia</taxon>
        <taxon>Lachnospirales</taxon>
        <taxon>Lachnospiraceae</taxon>
        <taxon>Eshraghiella</taxon>
    </lineage>
</organism>
<reference evidence="2 3" key="1">
    <citation type="submission" date="2010-02" db="EMBL/GenBank/DDBJ databases">
        <authorList>
            <person name="Weinstock G."/>
            <person name="Sodergren E."/>
            <person name="Clifton S."/>
            <person name="Fulton L."/>
            <person name="Fulton B."/>
            <person name="Courtney L."/>
            <person name="Fronick C."/>
            <person name="Harrison M."/>
            <person name="Strong C."/>
            <person name="Farmer C."/>
            <person name="Delahaunty K."/>
            <person name="Markovic C."/>
            <person name="Hall O."/>
            <person name="Minx P."/>
            <person name="Tomlinson C."/>
            <person name="Mitreva M."/>
            <person name="Nelson J."/>
            <person name="Hou S."/>
            <person name="Wollam A."/>
            <person name="Pepin K.H."/>
            <person name="Johnson M."/>
            <person name="Bhonagiri V."/>
            <person name="Zhang X."/>
            <person name="Suruliraj S."/>
            <person name="Warren W."/>
            <person name="Chinwalla A."/>
            <person name="Mardis E.R."/>
            <person name="Wilson R.K."/>
        </authorList>
    </citation>
    <scope>NUCLEOTIDE SEQUENCE [LARGE SCALE GENOMIC DNA]</scope>
    <source>
        <strain evidence="2 3">DSM 2876</strain>
    </source>
</reference>
<dbReference type="Proteomes" id="UP000006238">
    <property type="component" value="Unassembled WGS sequence"/>
</dbReference>
<evidence type="ECO:0000313" key="2">
    <source>
        <dbReference type="EMBL" id="EFF69377.1"/>
    </source>
</evidence>
<accession>D4RXL5</accession>
<dbReference type="EMBL" id="ABWN01000019">
    <property type="protein sequence ID" value="EFF69377.1"/>
    <property type="molecule type" value="Genomic_DNA"/>
</dbReference>
<dbReference type="GeneID" id="98919364"/>
<keyword evidence="1" id="KW-1133">Transmembrane helix</keyword>
<feature type="transmembrane region" description="Helical" evidence="1">
    <location>
        <begin position="29"/>
        <end position="53"/>
    </location>
</feature>
<evidence type="ECO:0000313" key="3">
    <source>
        <dbReference type="Proteomes" id="UP000006238"/>
    </source>
</evidence>
<evidence type="ECO:0000256" key="1">
    <source>
        <dbReference type="SAM" id="Phobius"/>
    </source>
</evidence>
<keyword evidence="1" id="KW-0472">Membrane</keyword>
<dbReference type="RefSeq" id="WP_005601499.1">
    <property type="nucleotide sequence ID" value="NZ_GG663520.1"/>
</dbReference>
<dbReference type="STRING" id="45851.BHV86_02950"/>
<comment type="caution">
    <text evidence="2">The sequence shown here is derived from an EMBL/GenBank/DDBJ whole genome shotgun (WGS) entry which is preliminary data.</text>
</comment>
<keyword evidence="1" id="KW-0812">Transmembrane</keyword>
<sequence>MNDSFGFEEPIIMTEDTKNRPPEKKKHEAGAIIAGIVFMIIIAAATVLVVFNLKGGRYTKEREAATSWLDSMVEGNGEKFVNGSFCEPMMTALLKKNNVEKADYINAVEQQLKLLDIKYRKLKVVKKGATIESELEDLNAEIAKYTGETNVISDIYSITVKYEYKTGTSSSWVENEEEVEIYVSDGKCYIYSDVLL</sequence>